<accession>A0AAQ4FE31</accession>
<organism evidence="2 3">
    <name type="scientific">Amblyomma americanum</name>
    <name type="common">Lone star tick</name>
    <dbReference type="NCBI Taxonomy" id="6943"/>
    <lineage>
        <taxon>Eukaryota</taxon>
        <taxon>Metazoa</taxon>
        <taxon>Ecdysozoa</taxon>
        <taxon>Arthropoda</taxon>
        <taxon>Chelicerata</taxon>
        <taxon>Arachnida</taxon>
        <taxon>Acari</taxon>
        <taxon>Parasitiformes</taxon>
        <taxon>Ixodida</taxon>
        <taxon>Ixodoidea</taxon>
        <taxon>Ixodidae</taxon>
        <taxon>Amblyomminae</taxon>
        <taxon>Amblyomma</taxon>
    </lineage>
</organism>
<keyword evidence="3" id="KW-1185">Reference proteome</keyword>
<dbReference type="Proteomes" id="UP001321473">
    <property type="component" value="Unassembled WGS sequence"/>
</dbReference>
<dbReference type="AlphaFoldDB" id="A0AAQ4FE31"/>
<name>A0AAQ4FE31_AMBAM</name>
<evidence type="ECO:0000313" key="2">
    <source>
        <dbReference type="EMBL" id="KAK8784981.1"/>
    </source>
</evidence>
<evidence type="ECO:0000256" key="1">
    <source>
        <dbReference type="SAM" id="MobiDB-lite"/>
    </source>
</evidence>
<feature type="region of interest" description="Disordered" evidence="1">
    <location>
        <begin position="26"/>
        <end position="70"/>
    </location>
</feature>
<protein>
    <submittedName>
        <fullName evidence="2">Uncharacterized protein</fullName>
    </submittedName>
</protein>
<reference evidence="2 3" key="1">
    <citation type="journal article" date="2023" name="Arcadia Sci">
        <title>De novo assembly of a long-read Amblyomma americanum tick genome.</title>
        <authorList>
            <person name="Chou S."/>
            <person name="Poskanzer K.E."/>
            <person name="Rollins M."/>
            <person name="Thuy-Boun P.S."/>
        </authorList>
    </citation>
    <scope>NUCLEOTIDE SEQUENCE [LARGE SCALE GENOMIC DNA]</scope>
    <source>
        <strain evidence="2">F_SG_1</strain>
        <tissue evidence="2">Salivary glands</tissue>
    </source>
</reference>
<evidence type="ECO:0000313" key="3">
    <source>
        <dbReference type="Proteomes" id="UP001321473"/>
    </source>
</evidence>
<comment type="caution">
    <text evidence="2">The sequence shown here is derived from an EMBL/GenBank/DDBJ whole genome shotgun (WGS) entry which is preliminary data.</text>
</comment>
<proteinExistence type="predicted"/>
<feature type="compositionally biased region" description="Polar residues" evidence="1">
    <location>
        <begin position="42"/>
        <end position="52"/>
    </location>
</feature>
<gene>
    <name evidence="2" type="ORF">V5799_008640</name>
</gene>
<sequence length="84" mass="8998">MALTAWQATTPLAHFLVNEGESIQGGAIQGAQEENTALGERSGSQKQRNTPLSIEEGAASPQLPAHRRWNWPSGFWSLASGSHS</sequence>
<dbReference type="EMBL" id="JARKHS020004043">
    <property type="protein sequence ID" value="KAK8784981.1"/>
    <property type="molecule type" value="Genomic_DNA"/>
</dbReference>